<evidence type="ECO:0000313" key="2">
    <source>
        <dbReference type="EMBL" id="QGV82254.1"/>
    </source>
</evidence>
<dbReference type="RefSeq" id="WP_156695993.1">
    <property type="nucleotide sequence ID" value="NZ_CP034279.1"/>
</dbReference>
<reference evidence="2 3" key="1">
    <citation type="submission" date="2018-12" db="EMBL/GenBank/DDBJ databases">
        <title>Complete genome sequence of Streptomyces ficellus NRRL8067, the producer of ficellomycin, feldamycin and nojirimycin.</title>
        <authorList>
            <person name="Zhang H."/>
            <person name="Yue R."/>
            <person name="Liu Y."/>
            <person name="Li M."/>
            <person name="Mu H."/>
            <person name="Zhang J."/>
        </authorList>
    </citation>
    <scope>NUCLEOTIDE SEQUENCE [LARGE SCALE GENOMIC DNA]</scope>
    <source>
        <strain evidence="2 3">NRRL 8067</strain>
    </source>
</reference>
<dbReference type="EMBL" id="CP034279">
    <property type="protein sequence ID" value="QGV82254.1"/>
    <property type="molecule type" value="Genomic_DNA"/>
</dbReference>
<dbReference type="OrthoDB" id="3173428at2"/>
<proteinExistence type="predicted"/>
<evidence type="ECO:0000313" key="3">
    <source>
        <dbReference type="Proteomes" id="UP000422572"/>
    </source>
</evidence>
<dbReference type="Gene3D" id="3.20.20.140">
    <property type="entry name" value="Metal-dependent hydrolases"/>
    <property type="match status" value="1"/>
</dbReference>
<dbReference type="SUPFAM" id="SSF51338">
    <property type="entry name" value="Composite domain of metallo-dependent hydrolases"/>
    <property type="match status" value="1"/>
</dbReference>
<evidence type="ECO:0000259" key="1">
    <source>
        <dbReference type="Pfam" id="PF07969"/>
    </source>
</evidence>
<dbReference type="InterPro" id="IPR013108">
    <property type="entry name" value="Amidohydro_3"/>
</dbReference>
<dbReference type="Proteomes" id="UP000422572">
    <property type="component" value="Chromosome"/>
</dbReference>
<dbReference type="Gene3D" id="2.30.40.10">
    <property type="entry name" value="Urease, subunit C, domain 1"/>
    <property type="match status" value="1"/>
</dbReference>
<dbReference type="GO" id="GO:0016810">
    <property type="term" value="F:hydrolase activity, acting on carbon-nitrogen (but not peptide) bonds"/>
    <property type="evidence" value="ECO:0007669"/>
    <property type="project" value="InterPro"/>
</dbReference>
<dbReference type="KEGG" id="sfic:EIZ62_31360"/>
<dbReference type="PANTHER" id="PTHR22642">
    <property type="entry name" value="IMIDAZOLONEPROPIONASE"/>
    <property type="match status" value="1"/>
</dbReference>
<dbReference type="PANTHER" id="PTHR22642:SF2">
    <property type="entry name" value="PROTEIN LONG AFTER FAR-RED 3"/>
    <property type="match status" value="1"/>
</dbReference>
<organism evidence="2 3">
    <name type="scientific">Streptomyces ficellus</name>
    <dbReference type="NCBI Taxonomy" id="1977088"/>
    <lineage>
        <taxon>Bacteria</taxon>
        <taxon>Bacillati</taxon>
        <taxon>Actinomycetota</taxon>
        <taxon>Actinomycetes</taxon>
        <taxon>Kitasatosporales</taxon>
        <taxon>Streptomycetaceae</taxon>
        <taxon>Streptomyces</taxon>
    </lineage>
</organism>
<sequence>MPTPTTPADLVVLGARVHTVDPRLPEAEALAVRNGRIVHVGTDADTAAWTGPGTRVIEARGRLVVPGFIDAHNHVRLGSDDACVQLAGATGLTEIHRRVTAWLADHPGADWIEAEAFDYSAIPGGRMPHAHDLDPVTGDRPAIVLSYDVHTAWLNTAALRRLGIDRHRTNLPFGDADTDPVTGEPTGFVRNFAVKGLSRDGHRALRDLGVPWASPNRQYGRLLSSLDDAIRFGITTVVEPQNSLDDLALFTRARAEGRLASRLVAALFHPRGTTDADLDAFEAAARRFDDDRMRVGPLKLYIDDVVEPRTAALLEPYAGCRHHRGDTYYPPEEFADLLARLDARGFQCFVHATGDRGIRTVLDAVAHAREVNGPRDARHQIVHVECLDPDDVPRFAELGVVACMQPRHCAPEIAGPGQDWAENVGASRWHKAWPMRSLHRADAALAFSSDWNVAEMDPMVGLYTAVTRRPLAGGEPWRPEETVDIATAVYGYTMGSAYANFLEHDLGSLTVGKLADFVVLSRDILDAPPHDIPGTVAETVVVGGEVVHTA</sequence>
<dbReference type="AlphaFoldDB" id="A0A6I6FG31"/>
<name>A0A6I6FG31_9ACTN</name>
<dbReference type="InterPro" id="IPR032466">
    <property type="entry name" value="Metal_Hydrolase"/>
</dbReference>
<protein>
    <submittedName>
        <fullName evidence="2">Amidohydrolase</fullName>
    </submittedName>
</protein>
<accession>A0A6I6FG31</accession>
<dbReference type="CDD" id="cd01300">
    <property type="entry name" value="YtcJ_like"/>
    <property type="match status" value="1"/>
</dbReference>
<dbReference type="InterPro" id="IPR033932">
    <property type="entry name" value="YtcJ-like"/>
</dbReference>
<dbReference type="Pfam" id="PF07969">
    <property type="entry name" value="Amidohydro_3"/>
    <property type="match status" value="1"/>
</dbReference>
<dbReference type="Gene3D" id="3.10.310.70">
    <property type="match status" value="1"/>
</dbReference>
<dbReference type="SUPFAM" id="SSF51556">
    <property type="entry name" value="Metallo-dependent hydrolases"/>
    <property type="match status" value="1"/>
</dbReference>
<dbReference type="InterPro" id="IPR011059">
    <property type="entry name" value="Metal-dep_hydrolase_composite"/>
</dbReference>
<keyword evidence="2" id="KW-0378">Hydrolase</keyword>
<gene>
    <name evidence="2" type="ORF">EIZ62_31360</name>
</gene>
<feature type="domain" description="Amidohydrolase 3" evidence="1">
    <location>
        <begin position="55"/>
        <end position="548"/>
    </location>
</feature>
<keyword evidence="3" id="KW-1185">Reference proteome</keyword>